<gene>
    <name evidence="1" type="ORF">H010_13476</name>
</gene>
<dbReference type="EMBL" id="AOGK01000011">
    <property type="protein sequence ID" value="MDG5976269.1"/>
    <property type="molecule type" value="Genomic_DNA"/>
</dbReference>
<keyword evidence="2" id="KW-1185">Reference proteome</keyword>
<organism evidence="1 2">
    <name type="scientific">Hydrogenophaga taeniospiralis CCUG 15921</name>
    <dbReference type="NCBI Taxonomy" id="1281780"/>
    <lineage>
        <taxon>Bacteria</taxon>
        <taxon>Pseudomonadati</taxon>
        <taxon>Pseudomonadota</taxon>
        <taxon>Betaproteobacteria</taxon>
        <taxon>Burkholderiales</taxon>
        <taxon>Comamonadaceae</taxon>
        <taxon>Hydrogenophaga</taxon>
    </lineage>
</organism>
<reference evidence="1" key="1">
    <citation type="submission" date="2013-01" db="EMBL/GenBank/DDBJ databases">
        <title>Genome draft of Hydrogenophaga taeniospiralis 2K1.</title>
        <authorList>
            <person name="Gomila M."/>
            <person name="Lalucat J."/>
        </authorList>
    </citation>
    <scope>NUCLEOTIDE SEQUENCE</scope>
    <source>
        <strain evidence="1">CCUG 15921</strain>
    </source>
</reference>
<name>A0A9X4NUB2_9BURK</name>
<evidence type="ECO:0000313" key="2">
    <source>
        <dbReference type="Proteomes" id="UP001152876"/>
    </source>
</evidence>
<comment type="caution">
    <text evidence="1">The sequence shown here is derived from an EMBL/GenBank/DDBJ whole genome shotgun (WGS) entry which is preliminary data.</text>
</comment>
<dbReference type="Proteomes" id="UP001152876">
    <property type="component" value="Unassembled WGS sequence"/>
</dbReference>
<sequence>MQDVDQLPPVKQGLWFFAGVTTCHVHIVRHHTLYGTGDADDPPELARDREVECYYIRFDKPHTPVPWQDGGAALSLREAVFLAERRLGPVVCWAD</sequence>
<evidence type="ECO:0000313" key="1">
    <source>
        <dbReference type="EMBL" id="MDG5976269.1"/>
    </source>
</evidence>
<dbReference type="RefSeq" id="WP_157572167.1">
    <property type="nucleotide sequence ID" value="NZ_AOGK01000011.1"/>
</dbReference>
<dbReference type="OrthoDB" id="8780690at2"/>
<protein>
    <submittedName>
        <fullName evidence="1">Uncharacterized protein</fullName>
    </submittedName>
</protein>
<proteinExistence type="predicted"/>
<accession>A0A9X4NUB2</accession>
<dbReference type="AlphaFoldDB" id="A0A9X4NUB2"/>